<dbReference type="AlphaFoldDB" id="A0AAU8CGB1"/>
<dbReference type="GeneID" id="91108179"/>
<feature type="coiled-coil region" evidence="1">
    <location>
        <begin position="34"/>
        <end position="61"/>
    </location>
</feature>
<proteinExistence type="predicted"/>
<dbReference type="InterPro" id="IPR055542">
    <property type="entry name" value="DUF7118"/>
</dbReference>
<dbReference type="Pfam" id="PF23432">
    <property type="entry name" value="DUF7118"/>
    <property type="match status" value="1"/>
</dbReference>
<organism evidence="2">
    <name type="scientific">Halobacterium sp. NMX12-1</name>
    <dbReference type="NCBI Taxonomy" id="3166650"/>
    <lineage>
        <taxon>Archaea</taxon>
        <taxon>Methanobacteriati</taxon>
        <taxon>Methanobacteriota</taxon>
        <taxon>Stenosarchaea group</taxon>
        <taxon>Halobacteria</taxon>
        <taxon>Halobacteriales</taxon>
        <taxon>Halobacteriaceae</taxon>
        <taxon>Halobacterium</taxon>
    </lineage>
</organism>
<feature type="coiled-coil region" evidence="1">
    <location>
        <begin position="129"/>
        <end position="166"/>
    </location>
</feature>
<name>A0AAU8CGB1_9EURY</name>
<dbReference type="RefSeq" id="WP_353634717.1">
    <property type="nucleotide sequence ID" value="NZ_CP159204.1"/>
</dbReference>
<protein>
    <submittedName>
        <fullName evidence="2">Uncharacterized protein</fullName>
    </submittedName>
</protein>
<evidence type="ECO:0000313" key="2">
    <source>
        <dbReference type="EMBL" id="XCF17085.1"/>
    </source>
</evidence>
<gene>
    <name evidence="2" type="ORF">ABSL23_03480</name>
</gene>
<evidence type="ECO:0000256" key="1">
    <source>
        <dbReference type="SAM" id="Coils"/>
    </source>
</evidence>
<reference evidence="2" key="1">
    <citation type="submission" date="2024-06" db="EMBL/GenBank/DDBJ databases">
        <title>Genome Sequence of an extremely halophilic archaeon isolated from Permian era halite, Salado Formation, Carlsbad, New Mexico: Halobacterium sp. strain NMX12-1.</title>
        <authorList>
            <person name="Sotoa L."/>
            <person name="DasSarma P."/>
            <person name="Anton B.P."/>
            <person name="Vincze T."/>
            <person name="Verma I."/>
            <person name="Eralp B."/>
            <person name="Powers D.W."/>
            <person name="Dozier B.L."/>
            <person name="Roberts R.J."/>
            <person name="DasSarma S."/>
        </authorList>
    </citation>
    <scope>NUCLEOTIDE SEQUENCE</scope>
    <source>
        <strain evidence="2">NMX12-1</strain>
    </source>
</reference>
<dbReference type="EMBL" id="CP159204">
    <property type="protein sequence ID" value="XCF17085.1"/>
    <property type="molecule type" value="Genomic_DNA"/>
</dbReference>
<sequence>MSDAQAARTTDPSGLVADLEAARDARDDARAAVADVGKERLRDLRDALDGLERLFDQYEADATGTGDFKSYIDFQDDLVAYVEDLDDDLPEREAFESLLDLFKKKRLSESDFAEARDRLADARDLVGRLDDLEAARDDYVKTRQRLEARADEYAEEVAQLERLQRLGNADLDAPVETLREPIETYDERVREAFASFRESAPARDVLGFVATTQSYPLVGFEPVPEDLAAFVTDREAGTEPLPQLLEYAEYSPSKLDHYVAEPRALKRAVGGNRTYLDRLDADPLTVGWPPAPAEELKHRLEELVSVVARFADDDVLAALHAVRRRVRDDDYQRLRTAAVAEHELTEAEKQRIESGVANDLEAAREAERELRDALDRL</sequence>
<keyword evidence="1" id="KW-0175">Coiled coil</keyword>
<accession>A0AAU8CGB1</accession>
<dbReference type="KEGG" id="hanx:ABSL23_03480"/>